<accession>G7DZW8</accession>
<comment type="caution">
    <text evidence="1">The sequence shown here is derived from an EMBL/GenBank/DDBJ whole genome shotgun (WGS) entry which is preliminary data.</text>
</comment>
<sequence>MESQTDGRGSITGWYNGTERTTKCKLSSFVSKLYEIGFGFEVRWFRASQWGSARDVDVFFWNRAR</sequence>
<gene>
    <name evidence="1" type="primary">Mo02789</name>
    <name evidence="1" type="ORF">E5Q_02789</name>
</gene>
<dbReference type="AlphaFoldDB" id="G7DZW8"/>
<proteinExistence type="predicted"/>
<dbReference type="InParanoid" id="G7DZW8"/>
<dbReference type="Proteomes" id="UP000009131">
    <property type="component" value="Unassembled WGS sequence"/>
</dbReference>
<evidence type="ECO:0000313" key="2">
    <source>
        <dbReference type="Proteomes" id="UP000009131"/>
    </source>
</evidence>
<reference evidence="1 2" key="2">
    <citation type="journal article" date="2012" name="Open Biol.">
        <title>Characteristics of nucleosomes and linker DNA regions on the genome of the basidiomycete Mixia osmundae revealed by mono- and dinucleosome mapping.</title>
        <authorList>
            <person name="Nishida H."/>
            <person name="Kondo S."/>
            <person name="Matsumoto T."/>
            <person name="Suzuki Y."/>
            <person name="Yoshikawa H."/>
            <person name="Taylor T.D."/>
            <person name="Sugiyama J."/>
        </authorList>
    </citation>
    <scope>NUCLEOTIDE SEQUENCE [LARGE SCALE GENOMIC DNA]</scope>
    <source>
        <strain evidence="2">CBS 9802 / IAM 14324 / JCM 22182 / KY 12970</strain>
    </source>
</reference>
<dbReference type="EMBL" id="BABT02000076">
    <property type="protein sequence ID" value="GAA96128.1"/>
    <property type="molecule type" value="Genomic_DNA"/>
</dbReference>
<organism evidence="1 2">
    <name type="scientific">Mixia osmundae (strain CBS 9802 / IAM 14324 / JCM 22182 / KY 12970)</name>
    <dbReference type="NCBI Taxonomy" id="764103"/>
    <lineage>
        <taxon>Eukaryota</taxon>
        <taxon>Fungi</taxon>
        <taxon>Dikarya</taxon>
        <taxon>Basidiomycota</taxon>
        <taxon>Pucciniomycotina</taxon>
        <taxon>Mixiomycetes</taxon>
        <taxon>Mixiales</taxon>
        <taxon>Mixiaceae</taxon>
        <taxon>Mixia</taxon>
    </lineage>
</organism>
<dbReference type="RefSeq" id="XP_014570753.1">
    <property type="nucleotide sequence ID" value="XM_014715267.1"/>
</dbReference>
<reference evidence="1 2" key="1">
    <citation type="journal article" date="2011" name="J. Gen. Appl. Microbiol.">
        <title>Draft genome sequencing of the enigmatic basidiomycete Mixia osmundae.</title>
        <authorList>
            <person name="Nishida H."/>
            <person name="Nagatsuka Y."/>
            <person name="Sugiyama J."/>
        </authorList>
    </citation>
    <scope>NUCLEOTIDE SEQUENCE [LARGE SCALE GENOMIC DNA]</scope>
    <source>
        <strain evidence="2">CBS 9802 / IAM 14324 / JCM 22182 / KY 12970</strain>
    </source>
</reference>
<dbReference type="HOGENOM" id="CLU_2850212_0_0_1"/>
<protein>
    <submittedName>
        <fullName evidence="1">Uncharacterized protein</fullName>
    </submittedName>
</protein>
<evidence type="ECO:0000313" key="1">
    <source>
        <dbReference type="EMBL" id="GAA96128.1"/>
    </source>
</evidence>
<keyword evidence="2" id="KW-1185">Reference proteome</keyword>
<name>G7DZW8_MIXOS</name>